<dbReference type="Pfam" id="PF06212">
    <property type="entry name" value="GRIM-19"/>
    <property type="match status" value="1"/>
</dbReference>
<dbReference type="PANTHER" id="PTHR12966:SF0">
    <property type="entry name" value="NADH DEHYDROGENASE [UBIQUINONE] 1 ALPHA SUBCOMPLEX SUBUNIT 13"/>
    <property type="match status" value="1"/>
</dbReference>
<evidence type="ECO:0000256" key="12">
    <source>
        <dbReference type="ARBA" id="ARBA00045908"/>
    </source>
</evidence>
<dbReference type="STRING" id="451379.A0A0N5A9N0"/>
<comment type="subcellular location">
    <subcellularLocation>
        <location evidence="1 14">Mitochondrion inner membrane</location>
        <topology evidence="1 14">Single-pass membrane protein</topology>
        <orientation evidence="1 14">Matrix side</orientation>
    </subcellularLocation>
</comment>
<dbReference type="AlphaFoldDB" id="A0A0N5A9N0"/>
<keyword evidence="5 14" id="KW-0679">Respiratory chain</keyword>
<comment type="similarity">
    <text evidence="2 14">Belongs to the complex I NDUFA13 subunit family.</text>
</comment>
<evidence type="ECO:0000256" key="4">
    <source>
        <dbReference type="ARBA" id="ARBA00022448"/>
    </source>
</evidence>
<organism evidence="15 16">
    <name type="scientific">Syphacia muris</name>
    <dbReference type="NCBI Taxonomy" id="451379"/>
    <lineage>
        <taxon>Eukaryota</taxon>
        <taxon>Metazoa</taxon>
        <taxon>Ecdysozoa</taxon>
        <taxon>Nematoda</taxon>
        <taxon>Chromadorea</taxon>
        <taxon>Rhabditida</taxon>
        <taxon>Spirurina</taxon>
        <taxon>Oxyuridomorpha</taxon>
        <taxon>Oxyuroidea</taxon>
        <taxon>Oxyuridae</taxon>
        <taxon>Syphacia</taxon>
    </lineage>
</organism>
<evidence type="ECO:0000256" key="8">
    <source>
        <dbReference type="ARBA" id="ARBA00022982"/>
    </source>
</evidence>
<evidence type="ECO:0000256" key="10">
    <source>
        <dbReference type="ARBA" id="ARBA00023128"/>
    </source>
</evidence>
<evidence type="ECO:0000256" key="6">
    <source>
        <dbReference type="ARBA" id="ARBA00022692"/>
    </source>
</evidence>
<dbReference type="GO" id="GO:0045271">
    <property type="term" value="C:respiratory chain complex I"/>
    <property type="evidence" value="ECO:0007669"/>
    <property type="project" value="UniProtKB-UniRule"/>
</dbReference>
<evidence type="ECO:0000256" key="9">
    <source>
        <dbReference type="ARBA" id="ARBA00022989"/>
    </source>
</evidence>
<proteinExistence type="inferred from homology"/>
<evidence type="ECO:0000256" key="2">
    <source>
        <dbReference type="ARBA" id="ARBA00007312"/>
    </source>
</evidence>
<protein>
    <recommendedName>
        <fullName evidence="3 14">NADH dehydrogenase [ubiquinone] 1 alpha subcomplex subunit 13</fullName>
    </recommendedName>
</protein>
<evidence type="ECO:0000313" key="15">
    <source>
        <dbReference type="Proteomes" id="UP000046393"/>
    </source>
</evidence>
<comment type="subunit">
    <text evidence="13">Complex I is composed of 45 different subunits. Interacts with CARD15, but not with CARD4. Interacts with STAT3, but not with STAT1, STAT2 and STAT5A. Interacts with OLFM4.</text>
</comment>
<dbReference type="Proteomes" id="UP000046393">
    <property type="component" value="Unplaced"/>
</dbReference>
<evidence type="ECO:0000256" key="13">
    <source>
        <dbReference type="ARBA" id="ARBA00046797"/>
    </source>
</evidence>
<keyword evidence="7 14" id="KW-0999">Mitochondrion inner membrane</keyword>
<keyword evidence="10 14" id="KW-0496">Mitochondrion</keyword>
<evidence type="ECO:0000256" key="1">
    <source>
        <dbReference type="ARBA" id="ARBA00004298"/>
    </source>
</evidence>
<evidence type="ECO:0000256" key="14">
    <source>
        <dbReference type="RuleBase" id="RU368034"/>
    </source>
</evidence>
<keyword evidence="11 14" id="KW-0472">Membrane</keyword>
<dbReference type="InterPro" id="IPR009346">
    <property type="entry name" value="GRIM-19"/>
</dbReference>
<dbReference type="PANTHER" id="PTHR12966">
    <property type="entry name" value="NADH DEHYDROGENASE UBIQUINONE 1 ALPHA SUBCOMPLEX SUBUNIT 13"/>
    <property type="match status" value="1"/>
</dbReference>
<keyword evidence="15" id="KW-1185">Reference proteome</keyword>
<feature type="transmembrane region" description="Helical" evidence="14">
    <location>
        <begin position="39"/>
        <end position="60"/>
    </location>
</feature>
<evidence type="ECO:0000313" key="16">
    <source>
        <dbReference type="WBParaSite" id="SMUV_0000081301-mRNA-1"/>
    </source>
</evidence>
<name>A0A0N5A9N0_9BILA</name>
<evidence type="ECO:0000256" key="11">
    <source>
        <dbReference type="ARBA" id="ARBA00023136"/>
    </source>
</evidence>
<keyword evidence="4 14" id="KW-0813">Transport</keyword>
<dbReference type="WBParaSite" id="SMUV_0000081301-mRNA-1">
    <property type="protein sequence ID" value="SMUV_0000081301-mRNA-1"/>
    <property type="gene ID" value="SMUV_0000081301"/>
</dbReference>
<keyword evidence="9 14" id="KW-1133">Transmembrane helix</keyword>
<sequence>MDDSAKTSGFRQEMPPSGGYQKFNWARTFPKVFWRRKRITYFFKFNFVTNLFIIYLNYLLRFLLRTEKFEDIDIKNAMEPFLKAERDREWLKLLKKNRDLENEVMKDVPGWKTGTWYGEPVYFTLGDKWWDPGQYVSIFYFLKISETRRRAGDFLWRHRSDYDAPLFWDKWIPDIGAKFRDSLGFENFQVNPFNWRTMFW</sequence>
<comment type="function">
    <text evidence="14">Complex I functions in the transfer of electrons from NADH to the respiratory chain. Accessory subunit of the mitochondrial membrane respiratory chain NADH dehydrogenase (Complex I), that is believed not to be involved in catalysis.</text>
</comment>
<reference evidence="16" key="1">
    <citation type="submission" date="2017-02" db="UniProtKB">
        <authorList>
            <consortium name="WormBaseParasite"/>
        </authorList>
    </citation>
    <scope>IDENTIFICATION</scope>
</reference>
<evidence type="ECO:0000256" key="7">
    <source>
        <dbReference type="ARBA" id="ARBA00022792"/>
    </source>
</evidence>
<comment type="function">
    <text evidence="12">Accessory subunit of the mitochondrial membrane respiratory chain NADH dehydrogenase (Complex I), that is believed not to be involved in catalysis. Complex I functions in the transfer of electrons from NADH to the respiratory chain. The immediate electron acceptor for the enzyme is believed to be ubiquinone. Involved in the interferon/all-trans-retinoic acid (IFN/RA) induced cell death. This apoptotic activity is inhibited by interaction with viral IRF1. Prevents the transactivation of STAT3 target genes. May play a role in CARD15-mediated innate mucosal responses and serve to regulate intestinal epithelial cell responses to microbes.</text>
</comment>
<evidence type="ECO:0000256" key="3">
    <source>
        <dbReference type="ARBA" id="ARBA00018192"/>
    </source>
</evidence>
<dbReference type="GO" id="GO:0005743">
    <property type="term" value="C:mitochondrial inner membrane"/>
    <property type="evidence" value="ECO:0007669"/>
    <property type="project" value="UniProtKB-SubCell"/>
</dbReference>
<accession>A0A0N5A9N0</accession>
<keyword evidence="6 14" id="KW-0812">Transmembrane</keyword>
<evidence type="ECO:0000256" key="5">
    <source>
        <dbReference type="ARBA" id="ARBA00022660"/>
    </source>
</evidence>
<keyword evidence="8 14" id="KW-0249">Electron transport</keyword>